<keyword evidence="2" id="KW-1185">Reference proteome</keyword>
<dbReference type="RefSeq" id="WP_377785792.1">
    <property type="nucleotide sequence ID" value="NZ_JBHUOC010000001.1"/>
</dbReference>
<comment type="caution">
    <text evidence="1">The sequence shown here is derived from an EMBL/GenBank/DDBJ whole genome shotgun (WGS) entry which is preliminary data.</text>
</comment>
<evidence type="ECO:0000313" key="2">
    <source>
        <dbReference type="Proteomes" id="UP001243846"/>
    </source>
</evidence>
<protein>
    <submittedName>
        <fullName evidence="1">Uncharacterized protein</fullName>
    </submittedName>
</protein>
<sequence length="89" mass="9372">MTSSTVAYHLGRHGHLDLLGEGSGSARGKVAVAKPVSLCGRHWPSIAAFAADLGVHYRTAFVWLRDNRADLAFARLMLADAGKAKVGAA</sequence>
<dbReference type="Proteomes" id="UP001243846">
    <property type="component" value="Unassembled WGS sequence"/>
</dbReference>
<proteinExistence type="predicted"/>
<gene>
    <name evidence="1" type="ORF">QWZ10_07025</name>
</gene>
<dbReference type="EMBL" id="JAUFRC010000001">
    <property type="protein sequence ID" value="MDN3711641.1"/>
    <property type="molecule type" value="Genomic_DNA"/>
</dbReference>
<evidence type="ECO:0000313" key="1">
    <source>
        <dbReference type="EMBL" id="MDN3711641.1"/>
    </source>
</evidence>
<organism evidence="1 2">
    <name type="scientific">Paracoccus cavernae</name>
    <dbReference type="NCBI Taxonomy" id="1571207"/>
    <lineage>
        <taxon>Bacteria</taxon>
        <taxon>Pseudomonadati</taxon>
        <taxon>Pseudomonadota</taxon>
        <taxon>Alphaproteobacteria</taxon>
        <taxon>Rhodobacterales</taxon>
        <taxon>Paracoccaceae</taxon>
        <taxon>Paracoccus</taxon>
    </lineage>
</organism>
<accession>A0ABT8D5J2</accession>
<name>A0ABT8D5J2_9RHOB</name>
<reference evidence="2" key="1">
    <citation type="journal article" date="2019" name="Int. J. Syst. Evol. Microbiol.">
        <title>The Global Catalogue of Microorganisms (GCM) 10K type strain sequencing project: providing services to taxonomists for standard genome sequencing and annotation.</title>
        <authorList>
            <consortium name="The Broad Institute Genomics Platform"/>
            <consortium name="The Broad Institute Genome Sequencing Center for Infectious Disease"/>
            <person name="Wu L."/>
            <person name="Ma J."/>
        </authorList>
    </citation>
    <scope>NUCLEOTIDE SEQUENCE [LARGE SCALE GENOMIC DNA]</scope>
    <source>
        <strain evidence="2">CECT 8482</strain>
    </source>
</reference>